<evidence type="ECO:0000256" key="8">
    <source>
        <dbReference type="ARBA" id="ARBA00022989"/>
    </source>
</evidence>
<evidence type="ECO:0000259" key="14">
    <source>
        <dbReference type="Pfam" id="PF17039"/>
    </source>
</evidence>
<dbReference type="GO" id="GO:0032580">
    <property type="term" value="C:Golgi cisterna membrane"/>
    <property type="evidence" value="ECO:0007669"/>
    <property type="project" value="UniProtKB-SubCell"/>
</dbReference>
<sequence>MALRLSLRRYYTSGGISLQNRTQNIVATKENNNRNVRTILLQLGFLNNVTTTINPSPVTHVLNRGDKHVIRILAWTNRSTGYNRWFGRRLEGVADCKTPIPCEYSNNHSLYNSSDLILFHTRLALRNDAFPPYRLPHQHWVTFLRETPVRFSGVQQPHNTWFNWTIAYTSNADVVRPYGICLPIQDKIAKDPSSITDAIRRVYRNRTDSIPWQHTKMLYKPTAGNYAKGKTRTVLWAVSNCITPSRRERYVEELKLHIKVDIMGKCGDGVCKSVSCKDVFQKYKFYLSFENSLCTDYITEKLWYRMEQGILPIVRGGADYKAYLPAHSYIDVRDFASPKALAEYLHKLDNNDDLYNEYFVWRQNYTCHSELPGNDLLCDMCQFMNDNLNKVNIIPDVNIFWSKDDCSSPETYYGGIFGGL</sequence>
<dbReference type="InterPro" id="IPR038577">
    <property type="entry name" value="GT10-like_C_sf"/>
</dbReference>
<dbReference type="GO" id="GO:0008417">
    <property type="term" value="F:fucosyltransferase activity"/>
    <property type="evidence" value="ECO:0007669"/>
    <property type="project" value="InterPro"/>
</dbReference>
<keyword evidence="11" id="KW-0325">Glycoprotein</keyword>
<comment type="caution">
    <text evidence="15">The sequence shown here is derived from an EMBL/GenBank/DDBJ whole genome shotgun (WGS) entry which is preliminary data.</text>
</comment>
<evidence type="ECO:0000256" key="7">
    <source>
        <dbReference type="ARBA" id="ARBA00022968"/>
    </source>
</evidence>
<keyword evidence="9 12" id="KW-0333">Golgi apparatus</keyword>
<dbReference type="Gene3D" id="3.40.50.11660">
    <property type="entry name" value="Glycosyl transferase family 10, C-terminal domain"/>
    <property type="match status" value="1"/>
</dbReference>
<dbReference type="PANTHER" id="PTHR48438:SF1">
    <property type="entry name" value="ALPHA-(1,3)-FUCOSYLTRANSFERASE C-RELATED"/>
    <property type="match status" value="1"/>
</dbReference>
<proteinExistence type="inferred from homology"/>
<dbReference type="EMBL" id="JAODUO010000314">
    <property type="protein sequence ID" value="KAK2183364.1"/>
    <property type="molecule type" value="Genomic_DNA"/>
</dbReference>
<feature type="domain" description="Fucosyltransferase C-terminal" evidence="13">
    <location>
        <begin position="228"/>
        <end position="398"/>
    </location>
</feature>
<evidence type="ECO:0000256" key="9">
    <source>
        <dbReference type="ARBA" id="ARBA00023034"/>
    </source>
</evidence>
<evidence type="ECO:0000256" key="6">
    <source>
        <dbReference type="ARBA" id="ARBA00022692"/>
    </source>
</evidence>
<evidence type="ECO:0000313" key="15">
    <source>
        <dbReference type="EMBL" id="KAK2183364.1"/>
    </source>
</evidence>
<dbReference type="EC" id="2.4.1.-" evidence="12"/>
<dbReference type="InterPro" id="IPR001503">
    <property type="entry name" value="Glyco_trans_10"/>
</dbReference>
<feature type="domain" description="Fucosyltransferase N-terminal" evidence="14">
    <location>
        <begin position="71"/>
        <end position="179"/>
    </location>
</feature>
<keyword evidence="7" id="KW-0735">Signal-anchor</keyword>
<dbReference type="Pfam" id="PF17039">
    <property type="entry name" value="Glyco_tran_10_N"/>
    <property type="match status" value="1"/>
</dbReference>
<evidence type="ECO:0000256" key="1">
    <source>
        <dbReference type="ARBA" id="ARBA00004323"/>
    </source>
</evidence>
<keyword evidence="16" id="KW-1185">Reference proteome</keyword>
<evidence type="ECO:0000259" key="13">
    <source>
        <dbReference type="Pfam" id="PF00852"/>
    </source>
</evidence>
<dbReference type="SUPFAM" id="SSF53756">
    <property type="entry name" value="UDP-Glycosyltransferase/glycogen phosphorylase"/>
    <property type="match status" value="1"/>
</dbReference>
<evidence type="ECO:0000256" key="4">
    <source>
        <dbReference type="ARBA" id="ARBA00022676"/>
    </source>
</evidence>
<comment type="subcellular location">
    <subcellularLocation>
        <location evidence="1">Golgi apparatus membrane</location>
        <topology evidence="1">Single-pass type II membrane protein</topology>
    </subcellularLocation>
    <subcellularLocation>
        <location evidence="12">Golgi apparatus</location>
        <location evidence="12">Golgi stack membrane</location>
        <topology evidence="12">Single-pass type II membrane protein</topology>
    </subcellularLocation>
</comment>
<dbReference type="InterPro" id="IPR055270">
    <property type="entry name" value="Glyco_tran_10_C"/>
</dbReference>
<keyword evidence="8" id="KW-1133">Transmembrane helix</keyword>
<keyword evidence="6 12" id="KW-0812">Transmembrane</keyword>
<dbReference type="Proteomes" id="UP001209878">
    <property type="component" value="Unassembled WGS sequence"/>
</dbReference>
<dbReference type="InterPro" id="IPR031481">
    <property type="entry name" value="Glyco_tran_10_N"/>
</dbReference>
<name>A0AAD9L4U4_RIDPI</name>
<evidence type="ECO:0000313" key="16">
    <source>
        <dbReference type="Proteomes" id="UP001209878"/>
    </source>
</evidence>
<evidence type="ECO:0000256" key="10">
    <source>
        <dbReference type="ARBA" id="ARBA00023136"/>
    </source>
</evidence>
<reference evidence="15" key="1">
    <citation type="journal article" date="2023" name="Mol. Biol. Evol.">
        <title>Third-Generation Sequencing Reveals the Adaptive Role of the Epigenome in Three Deep-Sea Polychaetes.</title>
        <authorList>
            <person name="Perez M."/>
            <person name="Aroh O."/>
            <person name="Sun Y."/>
            <person name="Lan Y."/>
            <person name="Juniper S.K."/>
            <person name="Young C.R."/>
            <person name="Angers B."/>
            <person name="Qian P.Y."/>
        </authorList>
    </citation>
    <scope>NUCLEOTIDE SEQUENCE</scope>
    <source>
        <strain evidence="15">R07B-5</strain>
    </source>
</reference>
<evidence type="ECO:0000256" key="2">
    <source>
        <dbReference type="ARBA" id="ARBA00004922"/>
    </source>
</evidence>
<protein>
    <recommendedName>
        <fullName evidence="12">Fucosyltransferase</fullName>
        <ecNumber evidence="12">2.4.1.-</ecNumber>
    </recommendedName>
</protein>
<evidence type="ECO:0000256" key="3">
    <source>
        <dbReference type="ARBA" id="ARBA00008919"/>
    </source>
</evidence>
<organism evidence="15 16">
    <name type="scientific">Ridgeia piscesae</name>
    <name type="common">Tubeworm</name>
    <dbReference type="NCBI Taxonomy" id="27915"/>
    <lineage>
        <taxon>Eukaryota</taxon>
        <taxon>Metazoa</taxon>
        <taxon>Spiralia</taxon>
        <taxon>Lophotrochozoa</taxon>
        <taxon>Annelida</taxon>
        <taxon>Polychaeta</taxon>
        <taxon>Sedentaria</taxon>
        <taxon>Canalipalpata</taxon>
        <taxon>Sabellida</taxon>
        <taxon>Siboglinidae</taxon>
        <taxon>Ridgeia</taxon>
    </lineage>
</organism>
<keyword evidence="5 12" id="KW-0808">Transferase</keyword>
<dbReference type="AlphaFoldDB" id="A0AAD9L4U4"/>
<comment type="similarity">
    <text evidence="3 12">Belongs to the glycosyltransferase 10 family.</text>
</comment>
<dbReference type="PANTHER" id="PTHR48438">
    <property type="entry name" value="ALPHA-(1,3)-FUCOSYLTRANSFERASE C-RELATED"/>
    <property type="match status" value="1"/>
</dbReference>
<dbReference type="GO" id="GO:0000139">
    <property type="term" value="C:Golgi membrane"/>
    <property type="evidence" value="ECO:0007669"/>
    <property type="project" value="UniProtKB-SubCell"/>
</dbReference>
<dbReference type="Pfam" id="PF00852">
    <property type="entry name" value="Glyco_transf_10"/>
    <property type="match status" value="1"/>
</dbReference>
<dbReference type="FunFam" id="3.40.50.11660:FF:000004">
    <property type="entry name" value="Glycoprotein 3-alpha-L-fucosyltransferase A"/>
    <property type="match status" value="1"/>
</dbReference>
<gene>
    <name evidence="15" type="ORF">NP493_311g02059</name>
</gene>
<keyword evidence="10" id="KW-0472">Membrane</keyword>
<evidence type="ECO:0000256" key="12">
    <source>
        <dbReference type="RuleBase" id="RU003832"/>
    </source>
</evidence>
<comment type="pathway">
    <text evidence="2">Protein modification; protein glycosylation.</text>
</comment>
<accession>A0AAD9L4U4</accession>
<evidence type="ECO:0000256" key="5">
    <source>
        <dbReference type="ARBA" id="ARBA00022679"/>
    </source>
</evidence>
<keyword evidence="4 12" id="KW-0328">Glycosyltransferase</keyword>
<evidence type="ECO:0000256" key="11">
    <source>
        <dbReference type="ARBA" id="ARBA00023180"/>
    </source>
</evidence>